<sequence>MASLLKVVLLVVLASTVSADFSTSFRDFINATYGQTVLTALARTDLGADGSYGGGSHDGLSATNKRPLVLVHGITNTAGTFNPQRNFFKANGWSEETVYATTYGAGPAVNVINVKMECAFVQQIRNMIIAVNAFTQQKVDVVGYSLGSPIARKAILGGTCVDNTSINVGLPLTSIVETYVSVAGANRGSGTCVLPLFNACNTNNGLYCTSTFLQNINPTSTTSQRYEGANIFSIYGPSDDKVKWTNNCGTLNSQILGADAEKNDMIGNHDAILANVTVQKQVLDNHSF</sequence>
<dbReference type="GO" id="GO:0016298">
    <property type="term" value="F:lipase activity"/>
    <property type="evidence" value="ECO:0007669"/>
    <property type="project" value="TreeGrafter"/>
</dbReference>
<dbReference type="AlphaFoldDB" id="E3MV82"/>
<dbReference type="KEGG" id="crq:GCK72_007163"/>
<dbReference type="Proteomes" id="UP000008281">
    <property type="component" value="Unassembled WGS sequence"/>
</dbReference>
<dbReference type="GeneID" id="9826158"/>
<protein>
    <submittedName>
        <fullName evidence="1">Uncharacterized protein</fullName>
    </submittedName>
</protein>
<dbReference type="PANTHER" id="PTHR32015:SF7">
    <property type="entry name" value="LIPASE RELATED"/>
    <property type="match status" value="1"/>
</dbReference>
<evidence type="ECO:0000313" key="2">
    <source>
        <dbReference type="Proteomes" id="UP000008281"/>
    </source>
</evidence>
<dbReference type="InterPro" id="IPR029058">
    <property type="entry name" value="AB_hydrolase_fold"/>
</dbReference>
<dbReference type="FunCoup" id="E3MV82">
    <property type="interactions" value="3"/>
</dbReference>
<dbReference type="GO" id="GO:0016042">
    <property type="term" value="P:lipid catabolic process"/>
    <property type="evidence" value="ECO:0007669"/>
    <property type="project" value="InterPro"/>
</dbReference>
<dbReference type="OrthoDB" id="5853720at2759"/>
<dbReference type="STRING" id="31234.E3MV82"/>
<organism evidence="2">
    <name type="scientific">Caenorhabditis remanei</name>
    <name type="common">Caenorhabditis vulgaris</name>
    <dbReference type="NCBI Taxonomy" id="31234"/>
    <lineage>
        <taxon>Eukaryota</taxon>
        <taxon>Metazoa</taxon>
        <taxon>Ecdysozoa</taxon>
        <taxon>Nematoda</taxon>
        <taxon>Chromadorea</taxon>
        <taxon>Rhabditida</taxon>
        <taxon>Rhabditina</taxon>
        <taxon>Rhabditomorpha</taxon>
        <taxon>Rhabditoidea</taxon>
        <taxon>Rhabditidae</taxon>
        <taxon>Peloderinae</taxon>
        <taxon>Caenorhabditis</taxon>
    </lineage>
</organism>
<dbReference type="InterPro" id="IPR002918">
    <property type="entry name" value="Lipase_EstA/Esterase_EstB"/>
</dbReference>
<dbReference type="Gene3D" id="3.40.50.1820">
    <property type="entry name" value="alpha/beta hydrolase"/>
    <property type="match status" value="1"/>
</dbReference>
<evidence type="ECO:0000313" key="1">
    <source>
        <dbReference type="EMBL" id="EFP10139.1"/>
    </source>
</evidence>
<dbReference type="eggNOG" id="ENOG502SK28">
    <property type="taxonomic scope" value="Eukaryota"/>
</dbReference>
<dbReference type="HOGENOM" id="CLU_049494_0_0_1"/>
<dbReference type="CTD" id="9826158"/>
<keyword evidence="2" id="KW-1185">Reference proteome</keyword>
<reference evidence="1" key="1">
    <citation type="submission" date="2007-07" db="EMBL/GenBank/DDBJ databases">
        <title>PCAP assembly of the Caenorhabditis remanei genome.</title>
        <authorList>
            <consortium name="The Caenorhabditis remanei Sequencing Consortium"/>
            <person name="Wilson R.K."/>
        </authorList>
    </citation>
    <scope>NUCLEOTIDE SEQUENCE [LARGE SCALE GENOMIC DNA]</scope>
    <source>
        <strain evidence="1">PB4641</strain>
    </source>
</reference>
<accession>E3MV82</accession>
<name>E3MV82_CAERE</name>
<dbReference type="PANTHER" id="PTHR32015">
    <property type="entry name" value="FASTING INDUCED LIPASE"/>
    <property type="match status" value="1"/>
</dbReference>
<dbReference type="SUPFAM" id="SSF53474">
    <property type="entry name" value="alpha/beta-Hydrolases"/>
    <property type="match status" value="1"/>
</dbReference>
<dbReference type="OMA" id="INEETHY"/>
<dbReference type="Pfam" id="PF01674">
    <property type="entry name" value="Lipase_2"/>
    <property type="match status" value="1"/>
</dbReference>
<dbReference type="EMBL" id="DS268482">
    <property type="protein sequence ID" value="EFP10139.1"/>
    <property type="molecule type" value="Genomic_DNA"/>
</dbReference>
<dbReference type="FunFam" id="3.40.50.1820:FF:000377">
    <property type="entry name" value="LIPaSe related"/>
    <property type="match status" value="1"/>
</dbReference>
<dbReference type="RefSeq" id="XP_003099919.2">
    <property type="nucleotide sequence ID" value="XM_003099871.2"/>
</dbReference>
<proteinExistence type="predicted"/>
<gene>
    <name evidence="1" type="ORF">CRE_24634</name>
</gene>